<dbReference type="InterPro" id="IPR013342">
    <property type="entry name" value="Mandelate_racemase_C"/>
</dbReference>
<dbReference type="SUPFAM" id="SSF51604">
    <property type="entry name" value="Enolase C-terminal domain-like"/>
    <property type="match status" value="1"/>
</dbReference>
<reference evidence="5 6" key="1">
    <citation type="submission" date="2019-02" db="EMBL/GenBank/DDBJ databases">
        <title>Draft genome sequences of novel Actinobacteria.</title>
        <authorList>
            <person name="Sahin N."/>
            <person name="Ay H."/>
            <person name="Saygin H."/>
        </authorList>
    </citation>
    <scope>NUCLEOTIDE SEQUENCE [LARGE SCALE GENOMIC DNA]</scope>
    <source>
        <strain evidence="5 6">16K104</strain>
    </source>
</reference>
<dbReference type="RefSeq" id="WP_132317760.1">
    <property type="nucleotide sequence ID" value="NZ_SMKR01000023.1"/>
</dbReference>
<comment type="caution">
    <text evidence="5">The sequence shown here is derived from an EMBL/GenBank/DDBJ whole genome shotgun (WGS) entry which is preliminary data.</text>
</comment>
<gene>
    <name evidence="5" type="ORF">E1218_07770</name>
</gene>
<dbReference type="InterPro" id="IPR029017">
    <property type="entry name" value="Enolase-like_N"/>
</dbReference>
<dbReference type="Gene3D" id="3.20.20.120">
    <property type="entry name" value="Enolase-like C-terminal domain"/>
    <property type="match status" value="1"/>
</dbReference>
<comment type="cofactor">
    <cofactor evidence="1">
        <name>Mg(2+)</name>
        <dbReference type="ChEBI" id="CHEBI:18420"/>
    </cofactor>
</comment>
<dbReference type="OrthoDB" id="9774531at2"/>
<dbReference type="InterPro" id="IPR029065">
    <property type="entry name" value="Enolase_C-like"/>
</dbReference>
<name>A0A4R4XCW3_9ACTN</name>
<dbReference type="Proteomes" id="UP000295172">
    <property type="component" value="Unassembled WGS sequence"/>
</dbReference>
<evidence type="ECO:0000313" key="5">
    <source>
        <dbReference type="EMBL" id="TDD28282.1"/>
    </source>
</evidence>
<organism evidence="5 6">
    <name type="scientific">Kribbella turkmenica</name>
    <dbReference type="NCBI Taxonomy" id="2530375"/>
    <lineage>
        <taxon>Bacteria</taxon>
        <taxon>Bacillati</taxon>
        <taxon>Actinomycetota</taxon>
        <taxon>Actinomycetes</taxon>
        <taxon>Propionibacteriales</taxon>
        <taxon>Kribbellaceae</taxon>
        <taxon>Kribbella</taxon>
    </lineage>
</organism>
<dbReference type="PANTHER" id="PTHR13794:SF58">
    <property type="entry name" value="MITOCHONDRIAL ENOLASE SUPERFAMILY MEMBER 1"/>
    <property type="match status" value="1"/>
</dbReference>
<proteinExistence type="predicted"/>
<dbReference type="EMBL" id="SMKR01000023">
    <property type="protein sequence ID" value="TDD28282.1"/>
    <property type="molecule type" value="Genomic_DNA"/>
</dbReference>
<dbReference type="SFLD" id="SFLDS00001">
    <property type="entry name" value="Enolase"/>
    <property type="match status" value="1"/>
</dbReference>
<dbReference type="InterPro" id="IPR046945">
    <property type="entry name" value="RHMD-like"/>
</dbReference>
<dbReference type="SUPFAM" id="SSF54826">
    <property type="entry name" value="Enolase N-terminal domain-like"/>
    <property type="match status" value="1"/>
</dbReference>
<keyword evidence="6" id="KW-1185">Reference proteome</keyword>
<evidence type="ECO:0000256" key="3">
    <source>
        <dbReference type="ARBA" id="ARBA00022842"/>
    </source>
</evidence>
<evidence type="ECO:0000256" key="2">
    <source>
        <dbReference type="ARBA" id="ARBA00022723"/>
    </source>
</evidence>
<dbReference type="Pfam" id="PF13378">
    <property type="entry name" value="MR_MLE_C"/>
    <property type="match status" value="1"/>
</dbReference>
<dbReference type="Gene3D" id="3.30.390.10">
    <property type="entry name" value="Enolase-like, N-terminal domain"/>
    <property type="match status" value="1"/>
</dbReference>
<evidence type="ECO:0000259" key="4">
    <source>
        <dbReference type="SMART" id="SM00922"/>
    </source>
</evidence>
<sequence length="360" mass="38537">MSLDRHYISAVEVSTISSRYPRTIGRNARLGSHGSGSDSAIVILRTDTGRSGWGLLAGALPPENQVVGRSVIDLIDPDTGVRDPAMSALDFALHDLVGQIEDLPVYAVLGAHGQRTISCYDGAIYFADLDPDDDPRGVQAVLADCAADDAAGYRAFKLKIGRGNRWMDRAAGDRRDIEVTRAVREAYPRHRILVDANDGYDCDGFIAYLQAVADVGLYWVEEPFLDDAADLARLRRHLSDTGSATLIAEGESNPDLDSLLKIAGNGDIDVLLMDVVSFGLTGWRSVMPTVAELGAHASPHAWGLPIKTLYAAQLAAGLGRVNTVEGVPGQTLGADTSAYLWRDGELTVPDRPGFGIPLGE</sequence>
<keyword evidence="2" id="KW-0479">Metal-binding</keyword>
<dbReference type="GO" id="GO:0016052">
    <property type="term" value="P:carbohydrate catabolic process"/>
    <property type="evidence" value="ECO:0007669"/>
    <property type="project" value="TreeGrafter"/>
</dbReference>
<evidence type="ECO:0000256" key="1">
    <source>
        <dbReference type="ARBA" id="ARBA00001946"/>
    </source>
</evidence>
<feature type="domain" description="Mandelate racemase/muconate lactonizing enzyme C-terminal" evidence="4">
    <location>
        <begin position="138"/>
        <end position="241"/>
    </location>
</feature>
<protein>
    <submittedName>
        <fullName evidence="5">Mandelate racemase</fullName>
    </submittedName>
</protein>
<dbReference type="InterPro" id="IPR036849">
    <property type="entry name" value="Enolase-like_C_sf"/>
</dbReference>
<accession>A0A4R4XCW3</accession>
<dbReference type="GO" id="GO:0000287">
    <property type="term" value="F:magnesium ion binding"/>
    <property type="evidence" value="ECO:0007669"/>
    <property type="project" value="TreeGrafter"/>
</dbReference>
<keyword evidence="3" id="KW-0460">Magnesium</keyword>
<dbReference type="GO" id="GO:0016836">
    <property type="term" value="F:hydro-lyase activity"/>
    <property type="evidence" value="ECO:0007669"/>
    <property type="project" value="TreeGrafter"/>
</dbReference>
<dbReference type="AlphaFoldDB" id="A0A4R4XCW3"/>
<evidence type="ECO:0000313" key="6">
    <source>
        <dbReference type="Proteomes" id="UP000295172"/>
    </source>
</evidence>
<dbReference type="SMART" id="SM00922">
    <property type="entry name" value="MR_MLE"/>
    <property type="match status" value="1"/>
</dbReference>
<dbReference type="PANTHER" id="PTHR13794">
    <property type="entry name" value="ENOLASE SUPERFAMILY, MANDELATE RACEMASE"/>
    <property type="match status" value="1"/>
</dbReference>